<evidence type="ECO:0000313" key="3">
    <source>
        <dbReference type="Proteomes" id="UP000287470"/>
    </source>
</evidence>
<dbReference type="Pfam" id="PF04020">
    <property type="entry name" value="Phage_holin_4_2"/>
    <property type="match status" value="1"/>
</dbReference>
<dbReference type="EMBL" id="QXGK01000011">
    <property type="protein sequence ID" value="RSX56257.1"/>
    <property type="molecule type" value="Genomic_DNA"/>
</dbReference>
<accession>A0A430FTM4</accession>
<sequence length="121" mass="12732">MSGFVSRWLVLTIAAGVMVAILPGMHAVGDPPILGVAAFALFMALINASIKPVVHLLALPLSIMSLGLFALVVNWMFMELASWLALTLFDVGVVIHGFWWSVIGSLVMAVVSGIVGSVIGE</sequence>
<keyword evidence="3" id="KW-1185">Reference proteome</keyword>
<name>A0A430FTM4_9BIFI</name>
<reference evidence="2 3" key="1">
    <citation type="submission" date="2018-09" db="EMBL/GenBank/DDBJ databases">
        <title>Characterization of the phylogenetic diversity of five novel species belonging to the genus Bifidobacterium.</title>
        <authorList>
            <person name="Lugli G.A."/>
            <person name="Duranti S."/>
            <person name="Milani C."/>
        </authorList>
    </citation>
    <scope>NUCLEOTIDE SEQUENCE [LARGE SCALE GENOMIC DNA]</scope>
    <source>
        <strain evidence="2 3">2033B</strain>
    </source>
</reference>
<keyword evidence="1" id="KW-0472">Membrane</keyword>
<dbReference type="InterPro" id="IPR007165">
    <property type="entry name" value="Phage_holin_4_2"/>
</dbReference>
<dbReference type="PANTHER" id="PTHR37309:SF1">
    <property type="entry name" value="SLR0284 PROTEIN"/>
    <property type="match status" value="1"/>
</dbReference>
<dbReference type="PANTHER" id="PTHR37309">
    <property type="entry name" value="SLR0284 PROTEIN"/>
    <property type="match status" value="1"/>
</dbReference>
<dbReference type="Proteomes" id="UP000287470">
    <property type="component" value="Unassembled WGS sequence"/>
</dbReference>
<feature type="transmembrane region" description="Helical" evidence="1">
    <location>
        <begin position="32"/>
        <end position="50"/>
    </location>
</feature>
<dbReference type="AlphaFoldDB" id="A0A430FTM4"/>
<organism evidence="2 3">
    <name type="scientific">Bifidobacterium samirii</name>
    <dbReference type="NCBI Taxonomy" id="2306974"/>
    <lineage>
        <taxon>Bacteria</taxon>
        <taxon>Bacillati</taxon>
        <taxon>Actinomycetota</taxon>
        <taxon>Actinomycetes</taxon>
        <taxon>Bifidobacteriales</taxon>
        <taxon>Bifidobacteriaceae</taxon>
        <taxon>Bifidobacterium</taxon>
    </lineage>
</organism>
<gene>
    <name evidence="2" type="ORF">D2E24_1246</name>
</gene>
<feature type="transmembrane region" description="Helical" evidence="1">
    <location>
        <begin position="57"/>
        <end position="78"/>
    </location>
</feature>
<evidence type="ECO:0000313" key="2">
    <source>
        <dbReference type="EMBL" id="RSX56257.1"/>
    </source>
</evidence>
<feature type="transmembrane region" description="Helical" evidence="1">
    <location>
        <begin position="98"/>
        <end position="119"/>
    </location>
</feature>
<dbReference type="OrthoDB" id="9810847at2"/>
<comment type="caution">
    <text evidence="2">The sequence shown here is derived from an EMBL/GenBank/DDBJ whole genome shotgun (WGS) entry which is preliminary data.</text>
</comment>
<dbReference type="RefSeq" id="WP_125968517.1">
    <property type="nucleotide sequence ID" value="NZ_QXGK01000011.1"/>
</dbReference>
<protein>
    <submittedName>
        <fullName evidence="2">Mycobacterial 4 TMS phage holin, superfamily IV</fullName>
    </submittedName>
</protein>
<keyword evidence="1" id="KW-1133">Transmembrane helix</keyword>
<evidence type="ECO:0000256" key="1">
    <source>
        <dbReference type="SAM" id="Phobius"/>
    </source>
</evidence>
<feature type="transmembrane region" description="Helical" evidence="1">
    <location>
        <begin position="7"/>
        <end position="26"/>
    </location>
</feature>
<keyword evidence="1" id="KW-0812">Transmembrane</keyword>
<proteinExistence type="predicted"/>